<dbReference type="Proteomes" id="UP001165065">
    <property type="component" value="Unassembled WGS sequence"/>
</dbReference>
<accession>A0A9W7G8T8</accession>
<sequence>MDDIPTISLQENPGAARSNVVSHPQAWKGGKPEVVTATPENNMAALFMQKRVKKFLVRRKFQCLTLSDIQEEVDIIEKLDEGFAEVSKNFVTGLSGGVEVTRPAKTFEEAEVKLEGGWIGEHRIIGGSFLLKYKLSRKEECEKNDATHRTVFPSCKGSKQHVEDVDIPGKYPLEYFEEADSHVDLIDAGQWNVGLKQTFCSIEQNRLLFNDPYNPLRVDNLAIILPVFNGNVDGGTFAIAELSFDFLETGDVKVEFDCQAYRLNLSEGSWTTVDYLEYLSEDMIRNILKKVVIQKLCSGGLATREAKKVFAPKRKRKKFKQS</sequence>
<evidence type="ECO:0000313" key="1">
    <source>
        <dbReference type="EMBL" id="GMI36326.1"/>
    </source>
</evidence>
<dbReference type="OrthoDB" id="206365at2759"/>
<dbReference type="AlphaFoldDB" id="A0A9W7G8T8"/>
<reference evidence="2" key="1">
    <citation type="journal article" date="2023" name="Commun. Biol.">
        <title>Genome analysis of Parmales, the sister group of diatoms, reveals the evolutionary specialization of diatoms from phago-mixotrophs to photoautotrophs.</title>
        <authorList>
            <person name="Ban H."/>
            <person name="Sato S."/>
            <person name="Yoshikawa S."/>
            <person name="Yamada K."/>
            <person name="Nakamura Y."/>
            <person name="Ichinomiya M."/>
            <person name="Sato N."/>
            <person name="Blanc-Mathieu R."/>
            <person name="Endo H."/>
            <person name="Kuwata A."/>
            <person name="Ogata H."/>
        </authorList>
    </citation>
    <scope>NUCLEOTIDE SEQUENCE [LARGE SCALE GENOMIC DNA]</scope>
</reference>
<comment type="caution">
    <text evidence="1">The sequence shown here is derived from an EMBL/GenBank/DDBJ whole genome shotgun (WGS) entry which is preliminary data.</text>
</comment>
<gene>
    <name evidence="1" type="ORF">TrCOL_g11485</name>
</gene>
<evidence type="ECO:0000313" key="2">
    <source>
        <dbReference type="Proteomes" id="UP001165065"/>
    </source>
</evidence>
<keyword evidence="2" id="KW-1185">Reference proteome</keyword>
<dbReference type="EMBL" id="BRYA01000064">
    <property type="protein sequence ID" value="GMI36326.1"/>
    <property type="molecule type" value="Genomic_DNA"/>
</dbReference>
<protein>
    <submittedName>
        <fullName evidence="1">Uncharacterized protein</fullName>
    </submittedName>
</protein>
<proteinExistence type="predicted"/>
<name>A0A9W7G8T8_9STRA</name>
<organism evidence="1 2">
    <name type="scientific">Triparma columacea</name>
    <dbReference type="NCBI Taxonomy" id="722753"/>
    <lineage>
        <taxon>Eukaryota</taxon>
        <taxon>Sar</taxon>
        <taxon>Stramenopiles</taxon>
        <taxon>Ochrophyta</taxon>
        <taxon>Bolidophyceae</taxon>
        <taxon>Parmales</taxon>
        <taxon>Triparmaceae</taxon>
        <taxon>Triparma</taxon>
    </lineage>
</organism>